<dbReference type="HOGENOM" id="CLU_166294_1_0_1"/>
<evidence type="ECO:0008006" key="4">
    <source>
        <dbReference type="Google" id="ProtNLM"/>
    </source>
</evidence>
<name>A0A0C9TZ52_PAXIN</name>
<dbReference type="EMBL" id="KN819336">
    <property type="protein sequence ID" value="KIJ15618.1"/>
    <property type="molecule type" value="Genomic_DNA"/>
</dbReference>
<proteinExistence type="predicted"/>
<dbReference type="OrthoDB" id="10063670at2759"/>
<dbReference type="PANTHER" id="PTHR37475">
    <property type="entry name" value="ZYGOTE-SPECIFIC CLASS V COPY B GENE PROTEIN"/>
    <property type="match status" value="1"/>
</dbReference>
<evidence type="ECO:0000256" key="1">
    <source>
        <dbReference type="SAM" id="SignalP"/>
    </source>
</evidence>
<protein>
    <recommendedName>
        <fullName evidence="4">Cysteine-rich protein</fullName>
    </recommendedName>
</protein>
<reference evidence="2 3" key="1">
    <citation type="submission" date="2014-06" db="EMBL/GenBank/DDBJ databases">
        <authorList>
            <consortium name="DOE Joint Genome Institute"/>
            <person name="Kuo A."/>
            <person name="Kohler A."/>
            <person name="Nagy L.G."/>
            <person name="Floudas D."/>
            <person name="Copeland A."/>
            <person name="Barry K.W."/>
            <person name="Cichocki N."/>
            <person name="Veneault-Fourrey C."/>
            <person name="LaButti K."/>
            <person name="Lindquist E.A."/>
            <person name="Lipzen A."/>
            <person name="Lundell T."/>
            <person name="Morin E."/>
            <person name="Murat C."/>
            <person name="Sun H."/>
            <person name="Tunlid A."/>
            <person name="Henrissat B."/>
            <person name="Grigoriev I.V."/>
            <person name="Hibbett D.S."/>
            <person name="Martin F."/>
            <person name="Nordberg H.P."/>
            <person name="Cantor M.N."/>
            <person name="Hua S.X."/>
        </authorList>
    </citation>
    <scope>NUCLEOTIDE SEQUENCE [LARGE SCALE GENOMIC DNA]</scope>
    <source>
        <strain evidence="2 3">ATCC 200175</strain>
    </source>
</reference>
<reference evidence="3" key="2">
    <citation type="submission" date="2015-01" db="EMBL/GenBank/DDBJ databases">
        <title>Evolutionary Origins and Diversification of the Mycorrhizal Mutualists.</title>
        <authorList>
            <consortium name="DOE Joint Genome Institute"/>
            <consortium name="Mycorrhizal Genomics Consortium"/>
            <person name="Kohler A."/>
            <person name="Kuo A."/>
            <person name="Nagy L.G."/>
            <person name="Floudas D."/>
            <person name="Copeland A."/>
            <person name="Barry K.W."/>
            <person name="Cichocki N."/>
            <person name="Veneault-Fourrey C."/>
            <person name="LaButti K."/>
            <person name="Lindquist E.A."/>
            <person name="Lipzen A."/>
            <person name="Lundell T."/>
            <person name="Morin E."/>
            <person name="Murat C."/>
            <person name="Riley R."/>
            <person name="Ohm R."/>
            <person name="Sun H."/>
            <person name="Tunlid A."/>
            <person name="Henrissat B."/>
            <person name="Grigoriev I.V."/>
            <person name="Hibbett D.S."/>
            <person name="Martin F."/>
        </authorList>
    </citation>
    <scope>NUCLEOTIDE SEQUENCE [LARGE SCALE GENOMIC DNA]</scope>
    <source>
        <strain evidence="3">ATCC 200175</strain>
    </source>
</reference>
<evidence type="ECO:0000313" key="3">
    <source>
        <dbReference type="Proteomes" id="UP000053647"/>
    </source>
</evidence>
<keyword evidence="1" id="KW-0732">Signal</keyword>
<organism evidence="2 3">
    <name type="scientific">Paxillus involutus ATCC 200175</name>
    <dbReference type="NCBI Taxonomy" id="664439"/>
    <lineage>
        <taxon>Eukaryota</taxon>
        <taxon>Fungi</taxon>
        <taxon>Dikarya</taxon>
        <taxon>Basidiomycota</taxon>
        <taxon>Agaricomycotina</taxon>
        <taxon>Agaricomycetes</taxon>
        <taxon>Agaricomycetidae</taxon>
        <taxon>Boletales</taxon>
        <taxon>Paxilineae</taxon>
        <taxon>Paxillaceae</taxon>
        <taxon>Paxillus</taxon>
    </lineage>
</organism>
<dbReference type="AlphaFoldDB" id="A0A0C9TZ52"/>
<sequence>MNLKSLAVLTAVASAAPLVMAGPLAYGLCQTGCNALVGVCYAGAGFVFGATIVAAPPAILACNGGLGTCMAACAVTALLAPTP</sequence>
<feature type="chain" id="PRO_5002220727" description="Cysteine-rich protein" evidence="1">
    <location>
        <begin position="22"/>
        <end position="83"/>
    </location>
</feature>
<gene>
    <name evidence="2" type="ORF">PAXINDRAFT_11736</name>
</gene>
<feature type="signal peptide" evidence="1">
    <location>
        <begin position="1"/>
        <end position="21"/>
    </location>
</feature>
<evidence type="ECO:0000313" key="2">
    <source>
        <dbReference type="EMBL" id="KIJ15618.1"/>
    </source>
</evidence>
<keyword evidence="3" id="KW-1185">Reference proteome</keyword>
<accession>A0A0C9TZ52</accession>
<dbReference type="PANTHER" id="PTHR37475:SF1">
    <property type="entry name" value="ZYGOTE-SPECIFIC PROTEIN"/>
    <property type="match status" value="1"/>
</dbReference>
<dbReference type="Proteomes" id="UP000053647">
    <property type="component" value="Unassembled WGS sequence"/>
</dbReference>